<evidence type="ECO:0008006" key="5">
    <source>
        <dbReference type="Google" id="ProtNLM"/>
    </source>
</evidence>
<comment type="caution">
    <text evidence="3">The sequence shown here is derived from an EMBL/GenBank/DDBJ whole genome shotgun (WGS) entry which is preliminary data.</text>
</comment>
<dbReference type="EMBL" id="JAQIZZ010000006">
    <property type="protein sequence ID" value="KAJ5537773.1"/>
    <property type="molecule type" value="Genomic_DNA"/>
</dbReference>
<dbReference type="InterPro" id="IPR021858">
    <property type="entry name" value="Fun_TF"/>
</dbReference>
<evidence type="ECO:0000313" key="3">
    <source>
        <dbReference type="EMBL" id="KAJ5537773.1"/>
    </source>
</evidence>
<dbReference type="GO" id="GO:0045944">
    <property type="term" value="P:positive regulation of transcription by RNA polymerase II"/>
    <property type="evidence" value="ECO:0007669"/>
    <property type="project" value="TreeGrafter"/>
</dbReference>
<evidence type="ECO:0000313" key="4">
    <source>
        <dbReference type="Proteomes" id="UP001220324"/>
    </source>
</evidence>
<evidence type="ECO:0000256" key="1">
    <source>
        <dbReference type="ARBA" id="ARBA00004123"/>
    </source>
</evidence>
<comment type="subcellular location">
    <subcellularLocation>
        <location evidence="1">Nucleus</location>
    </subcellularLocation>
</comment>
<sequence length="490" mass="54230">MPVNANSPNMDRSIHSQLQNLADLDLSFDFDVEGDPFGFNISGEGLDFIPLLPGELTDNIQDTGVSIGSFTGVHAEFSVESQRPDDVDSESPITINKENSRLIQHYLDVMKGYAKLDEFPHKTSNLFISAFSKSLQFPPLFYAILAFSAAHLSVQDDSYSHQAKRYQDLAEYSFQNHSQGEDTDIDALLSALVVRIKTVHMMGGEIETFHGIMKVAADVMSSQRGAQALEDPSSLSRRIIIRLAILDARATCFRLGGGVLIKRLYASPSCSFIFEREPRDSSSRTTLLNLLQADLFKVRIASLDMRLHDESECDSDQSPLGILEIESLYKEICDEIEIFEKLMVASGDDLTSSPLPGDKVIDSPSYDRLIVLSALHSGLLYLLMVIPFPLVGYETSVSRILSTQLKVSHDPSRRGSPGSLMPASLFLAGVHNTDPIKSDWILGLLEKGMKWGPYIGKTRLLLRSVLQAQSEGSKCNLRDVMDQSTGRFVI</sequence>
<dbReference type="PANTHER" id="PTHR37534">
    <property type="entry name" value="TRANSCRIPTIONAL ACTIVATOR PROTEIN UGA3"/>
    <property type="match status" value="1"/>
</dbReference>
<accession>A0AAD6CSI4</accession>
<reference evidence="3 4" key="1">
    <citation type="journal article" date="2023" name="IMA Fungus">
        <title>Comparative genomic study of the Penicillium genus elucidates a diverse pangenome and 15 lateral gene transfer events.</title>
        <authorList>
            <person name="Petersen C."/>
            <person name="Sorensen T."/>
            <person name="Nielsen M.R."/>
            <person name="Sondergaard T.E."/>
            <person name="Sorensen J.L."/>
            <person name="Fitzpatrick D.A."/>
            <person name="Frisvad J.C."/>
            <person name="Nielsen K.L."/>
        </authorList>
    </citation>
    <scope>NUCLEOTIDE SEQUENCE [LARGE SCALE GENOMIC DNA]</scope>
    <source>
        <strain evidence="3 4">IBT 35679</strain>
    </source>
</reference>
<dbReference type="GO" id="GO:0003700">
    <property type="term" value="F:DNA-binding transcription factor activity"/>
    <property type="evidence" value="ECO:0007669"/>
    <property type="project" value="TreeGrafter"/>
</dbReference>
<gene>
    <name evidence="3" type="ORF">N7494_007252</name>
</gene>
<name>A0AAD6CSI4_9EURO</name>
<dbReference type="AlphaFoldDB" id="A0AAD6CSI4"/>
<keyword evidence="4" id="KW-1185">Reference proteome</keyword>
<organism evidence="3 4">
    <name type="scientific">Penicillium frequentans</name>
    <dbReference type="NCBI Taxonomy" id="3151616"/>
    <lineage>
        <taxon>Eukaryota</taxon>
        <taxon>Fungi</taxon>
        <taxon>Dikarya</taxon>
        <taxon>Ascomycota</taxon>
        <taxon>Pezizomycotina</taxon>
        <taxon>Eurotiomycetes</taxon>
        <taxon>Eurotiomycetidae</taxon>
        <taxon>Eurotiales</taxon>
        <taxon>Aspergillaceae</taxon>
        <taxon>Penicillium</taxon>
    </lineage>
</organism>
<evidence type="ECO:0000256" key="2">
    <source>
        <dbReference type="ARBA" id="ARBA00023242"/>
    </source>
</evidence>
<dbReference type="GO" id="GO:0005634">
    <property type="term" value="C:nucleus"/>
    <property type="evidence" value="ECO:0007669"/>
    <property type="project" value="UniProtKB-SubCell"/>
</dbReference>
<dbReference type="GO" id="GO:0000976">
    <property type="term" value="F:transcription cis-regulatory region binding"/>
    <property type="evidence" value="ECO:0007669"/>
    <property type="project" value="TreeGrafter"/>
</dbReference>
<dbReference type="PANTHER" id="PTHR37534:SF2">
    <property type="entry name" value="N-ACETYLTRANSFERASE DOMAIN-CONTAINING PROTEIN"/>
    <property type="match status" value="1"/>
</dbReference>
<proteinExistence type="predicted"/>
<dbReference type="Proteomes" id="UP001220324">
    <property type="component" value="Unassembled WGS sequence"/>
</dbReference>
<protein>
    <recommendedName>
        <fullName evidence="5">Transcription factor domain-containing protein</fullName>
    </recommendedName>
</protein>
<keyword evidence="2" id="KW-0539">Nucleus</keyword>
<dbReference type="Pfam" id="PF11951">
    <property type="entry name" value="Fungal_trans_2"/>
    <property type="match status" value="1"/>
</dbReference>